<dbReference type="Pfam" id="PF10138">
    <property type="entry name" value="vWA-TerF-like"/>
    <property type="match status" value="1"/>
</dbReference>
<feature type="domain" description="vWA found in TerF C terminus" evidence="1">
    <location>
        <begin position="4"/>
        <end position="204"/>
    </location>
</feature>
<accession>A0ABU4F9P3</accession>
<comment type="caution">
    <text evidence="2">The sequence shown here is derived from an EMBL/GenBank/DDBJ whole genome shotgun (WGS) entry which is preliminary data.</text>
</comment>
<name>A0ABU4F9P3_9ACTN</name>
<protein>
    <submittedName>
        <fullName evidence="2">VWA domain-containing protein</fullName>
    </submittedName>
</protein>
<evidence type="ECO:0000313" key="2">
    <source>
        <dbReference type="EMBL" id="MDV7216743.1"/>
    </source>
</evidence>
<reference evidence="2 3" key="1">
    <citation type="submission" date="2023-10" db="EMBL/GenBank/DDBJ databases">
        <title>Characterization of rhizosphere-enriched actinobacteria from wheat plants lab-grown on chernevaya soil.</title>
        <authorList>
            <person name="Tikhonova E.N."/>
            <person name="Konopkin A."/>
            <person name="Kravchenko I.K."/>
        </authorList>
    </citation>
    <scope>NUCLEOTIDE SEQUENCE [LARGE SCALE GENOMIC DNA]</scope>
    <source>
        <strain evidence="2 3">RR29</strain>
    </source>
</reference>
<gene>
    <name evidence="2" type="ORF">R5A26_12355</name>
</gene>
<dbReference type="InterPro" id="IPR019303">
    <property type="entry name" value="vWA_TerF_C"/>
</dbReference>
<keyword evidence="3" id="KW-1185">Reference proteome</keyword>
<dbReference type="EMBL" id="JAWMAJ010000032">
    <property type="protein sequence ID" value="MDV7216743.1"/>
    <property type="molecule type" value="Genomic_DNA"/>
</dbReference>
<evidence type="ECO:0000313" key="3">
    <source>
        <dbReference type="Proteomes" id="UP001187346"/>
    </source>
</evidence>
<dbReference type="Proteomes" id="UP001187346">
    <property type="component" value="Unassembled WGS sequence"/>
</dbReference>
<sequence>MLAFSGASRYSFETGMVADMARRVAALGAFLSDTSEVDAWVYTSQAHRLPPFKPAEVSGWIQDWAVLPKEPLFTQDAAPGNSLARNGRRYGLGDDKGDVAAAVHDIARSIPQDGVPTLVLFSLWAADLEGPVLGDRLRQTADGNVFWQFLETSRPGDDVQTFLKRLSGEAPDIRNVHLYTGWEELEGTPDYFFYRGVLKAFMRWRRPRS</sequence>
<evidence type="ECO:0000259" key="1">
    <source>
        <dbReference type="Pfam" id="PF10138"/>
    </source>
</evidence>
<proteinExistence type="predicted"/>
<organism evidence="2 3">
    <name type="scientific">Streptomyces prunicolor</name>
    <dbReference type="NCBI Taxonomy" id="67348"/>
    <lineage>
        <taxon>Bacteria</taxon>
        <taxon>Bacillati</taxon>
        <taxon>Actinomycetota</taxon>
        <taxon>Actinomycetes</taxon>
        <taxon>Kitasatosporales</taxon>
        <taxon>Streptomycetaceae</taxon>
        <taxon>Streptomyces</taxon>
    </lineage>
</organism>